<reference evidence="4" key="1">
    <citation type="journal article" date="2019" name="Int. J. Syst. Evol. Microbiol.">
        <title>The Global Catalogue of Microorganisms (GCM) 10K type strain sequencing project: providing services to taxonomists for standard genome sequencing and annotation.</title>
        <authorList>
            <consortium name="The Broad Institute Genomics Platform"/>
            <consortium name="The Broad Institute Genome Sequencing Center for Infectious Disease"/>
            <person name="Wu L."/>
            <person name="Ma J."/>
        </authorList>
    </citation>
    <scope>NUCLEOTIDE SEQUENCE [LARGE SCALE GENOMIC DNA]</scope>
    <source>
        <strain evidence="4">CCUG 53519</strain>
    </source>
</reference>
<protein>
    <recommendedName>
        <fullName evidence="5">Two-component signal transduction system YycFG, regulatory protein YycI</fullName>
    </recommendedName>
</protein>
<evidence type="ECO:0000313" key="4">
    <source>
        <dbReference type="Proteomes" id="UP001597169"/>
    </source>
</evidence>
<gene>
    <name evidence="3" type="ORF">ACFQ3J_15255</name>
</gene>
<accession>A0ABW3PQB2</accession>
<dbReference type="RefSeq" id="WP_251582486.1">
    <property type="nucleotide sequence ID" value="NZ_JBHTKX010000001.1"/>
</dbReference>
<name>A0ABW3PQB2_9BACL</name>
<dbReference type="Proteomes" id="UP001597169">
    <property type="component" value="Unassembled WGS sequence"/>
</dbReference>
<feature type="region of interest" description="Disordered" evidence="1">
    <location>
        <begin position="59"/>
        <end position="80"/>
    </location>
</feature>
<comment type="caution">
    <text evidence="3">The sequence shown here is derived from an EMBL/GenBank/DDBJ whole genome shotgun (WGS) entry which is preliminary data.</text>
</comment>
<organism evidence="3 4">
    <name type="scientific">Paenibacillus provencensis</name>
    <dbReference type="NCBI Taxonomy" id="441151"/>
    <lineage>
        <taxon>Bacteria</taxon>
        <taxon>Bacillati</taxon>
        <taxon>Bacillota</taxon>
        <taxon>Bacilli</taxon>
        <taxon>Bacillales</taxon>
        <taxon>Paenibacillaceae</taxon>
        <taxon>Paenibacillus</taxon>
    </lineage>
</organism>
<evidence type="ECO:0008006" key="5">
    <source>
        <dbReference type="Google" id="ProtNLM"/>
    </source>
</evidence>
<keyword evidence="4" id="KW-1185">Reference proteome</keyword>
<evidence type="ECO:0000256" key="2">
    <source>
        <dbReference type="SAM" id="Phobius"/>
    </source>
</evidence>
<proteinExistence type="predicted"/>
<evidence type="ECO:0000313" key="3">
    <source>
        <dbReference type="EMBL" id="MFD1129529.1"/>
    </source>
</evidence>
<sequence>MRLEKKEIWFISVILMLIIALMMMLINIWSSEQQKAAEEQNLPVEQTEEGSGMVLESVEEQAKQEGGAGDPNSDANLKSVNPYFPEDLPLPIEKTEGVLGDQFPLDKMSVKRISIMVSLDNGVRGYTVSPQSYRTLVQGLTSLNLSTAKTEIDASALASDVYIRFNLDNQMYSIKYNLDTNTVELNGQYFYASRNLMSYLHLFCRPNTLLGMLGEMRGMDVSAEDTPAPQEDGSLVYDQERFKIQEKNFTEWSRYISSSADYKEAYHYYSVGDDSIKTVRIHEEAGILSTPSTILFTKNNVSSTDGISIGMSEKEVHSLLGSPNLMLGNKWIYTMEDNRRFNLYFAEENLRYITLTSQ</sequence>
<keyword evidence="2" id="KW-0812">Transmembrane</keyword>
<keyword evidence="2" id="KW-0472">Membrane</keyword>
<dbReference type="EMBL" id="JBHTKX010000001">
    <property type="protein sequence ID" value="MFD1129529.1"/>
    <property type="molecule type" value="Genomic_DNA"/>
</dbReference>
<feature type="transmembrane region" description="Helical" evidence="2">
    <location>
        <begin position="7"/>
        <end position="29"/>
    </location>
</feature>
<keyword evidence="2" id="KW-1133">Transmembrane helix</keyword>
<evidence type="ECO:0000256" key="1">
    <source>
        <dbReference type="SAM" id="MobiDB-lite"/>
    </source>
</evidence>